<protein>
    <submittedName>
        <fullName evidence="6">SPFH domain / Band 7 family protein</fullName>
    </submittedName>
</protein>
<dbReference type="PANTHER" id="PTHR23222:SF1">
    <property type="entry name" value="PROHIBITIN-2"/>
    <property type="match status" value="1"/>
</dbReference>
<dbReference type="GO" id="GO:0007005">
    <property type="term" value="P:mitochondrion organization"/>
    <property type="evidence" value="ECO:0007669"/>
    <property type="project" value="TreeGrafter"/>
</dbReference>
<dbReference type="PANTHER" id="PTHR23222">
    <property type="entry name" value="PROHIBITIN"/>
    <property type="match status" value="1"/>
</dbReference>
<evidence type="ECO:0000313" key="6">
    <source>
        <dbReference type="EMBL" id="CCM43855.1"/>
    </source>
</evidence>
<dbReference type="GO" id="GO:0016020">
    <property type="term" value="C:membrane"/>
    <property type="evidence" value="ECO:0007669"/>
    <property type="project" value="UniProtKB-SubCell"/>
</dbReference>
<feature type="region of interest" description="Disordered" evidence="3">
    <location>
        <begin position="308"/>
        <end position="347"/>
    </location>
</feature>
<dbReference type="InterPro" id="IPR000163">
    <property type="entry name" value="Prohibitin"/>
</dbReference>
<evidence type="ECO:0000256" key="2">
    <source>
        <dbReference type="ARBA" id="ARBA00023136"/>
    </source>
</evidence>
<comment type="subcellular location">
    <subcellularLocation>
        <location evidence="1">Membrane</location>
        <topology evidence="1">Single-pass membrane protein</topology>
    </subcellularLocation>
</comment>
<keyword evidence="2 4" id="KW-0472">Membrane</keyword>
<dbReference type="InterPro" id="IPR036013">
    <property type="entry name" value="Band_7/SPFH_dom_sf"/>
</dbReference>
<evidence type="ECO:0000256" key="1">
    <source>
        <dbReference type="ARBA" id="ARBA00004167"/>
    </source>
</evidence>
<sequence>MMKLDKAEVLAPAATGWRAKIHRWFEANVVELTVAALVALAILIVLSPHVVYTVPAGHVGVLWKRFHDGTVTERTYGEGTHLIFPWDDVALYDTRTRLGEMTVDCLMADGLSVGVKVAYRYRLVANNVGHLHRRLGPHFLESLLVPDIAAQTRSVLGKVRAEEIYSNQRSTLEAAIREIVERNVKRASNTLSATPELDILHVENVLISSIVLPPTVRAAIEQKNEQKQRIEEYAFRVKVEQLERERKQIEAEGVRNFQQVVSGSITNGYLRLRGIDATTQLAQSPNAKVVVVGGGQSGMPLILGGMDSAPSNTPMDKVVAPAGPVSSPAADAKPKAAATADPLAARK</sequence>
<evidence type="ECO:0000256" key="4">
    <source>
        <dbReference type="SAM" id="Phobius"/>
    </source>
</evidence>
<evidence type="ECO:0000259" key="5">
    <source>
        <dbReference type="Pfam" id="PF01145"/>
    </source>
</evidence>
<dbReference type="Gene3D" id="3.30.479.30">
    <property type="entry name" value="Band 7 domain"/>
    <property type="match status" value="1"/>
</dbReference>
<proteinExistence type="predicted"/>
<dbReference type="Pfam" id="PF01145">
    <property type="entry name" value="Band_7"/>
    <property type="match status" value="1"/>
</dbReference>
<dbReference type="SUPFAM" id="SSF117892">
    <property type="entry name" value="Band 7/SPFH domain"/>
    <property type="match status" value="1"/>
</dbReference>
<dbReference type="AlphaFoldDB" id="K8DVE2"/>
<accession>K8DVE2</accession>
<feature type="domain" description="Band 7" evidence="5">
    <location>
        <begin position="53"/>
        <end position="240"/>
    </location>
</feature>
<dbReference type="CDD" id="cd03401">
    <property type="entry name" value="SPFH_prohibitin"/>
    <property type="match status" value="1"/>
</dbReference>
<feature type="compositionally biased region" description="Low complexity" evidence="3">
    <location>
        <begin position="318"/>
        <end position="347"/>
    </location>
</feature>
<evidence type="ECO:0000256" key="3">
    <source>
        <dbReference type="SAM" id="MobiDB-lite"/>
    </source>
</evidence>
<name>K8DVE2_9BURK</name>
<reference evidence="6" key="1">
    <citation type="journal article" date="2012" name="Angew. Chem. Int. Ed.">
        <title>Imaging Mass Spectrometry and Genome Mining Reveal Highly Antifungal Virulence Factor of Mushroom Soft Rot Pathogens.</title>
        <authorList>
            <person name="Graupner K."/>
            <person name="Scherlach K."/>
            <person name="Bretschneider T."/>
            <person name="Lackner G."/>
            <person name="Roth M."/>
            <person name="Gross H."/>
            <person name="Hertweck C."/>
        </authorList>
    </citation>
    <scope>NUCLEOTIDE SEQUENCE</scope>
    <source>
        <strain evidence="6">DSM 9628</strain>
    </source>
</reference>
<feature type="transmembrane region" description="Helical" evidence="4">
    <location>
        <begin position="27"/>
        <end position="46"/>
    </location>
</feature>
<organism evidence="6">
    <name type="scientific">Janthinobacterium agaricidamnosum</name>
    <dbReference type="NCBI Taxonomy" id="55508"/>
    <lineage>
        <taxon>Bacteria</taxon>
        <taxon>Pseudomonadati</taxon>
        <taxon>Pseudomonadota</taxon>
        <taxon>Betaproteobacteria</taxon>
        <taxon>Burkholderiales</taxon>
        <taxon>Oxalobacteraceae</taxon>
        <taxon>Janthinobacterium</taxon>
    </lineage>
</organism>
<dbReference type="EMBL" id="HE967328">
    <property type="protein sequence ID" value="CCM43855.1"/>
    <property type="molecule type" value="Genomic_DNA"/>
</dbReference>
<dbReference type="InterPro" id="IPR001107">
    <property type="entry name" value="Band_7"/>
</dbReference>
<keyword evidence="4" id="KW-1133">Transmembrane helix</keyword>
<keyword evidence="4" id="KW-0812">Transmembrane</keyword>